<organism evidence="1 2">
    <name type="scientific">Panagrolaimus sp. JU765</name>
    <dbReference type="NCBI Taxonomy" id="591449"/>
    <lineage>
        <taxon>Eukaryota</taxon>
        <taxon>Metazoa</taxon>
        <taxon>Ecdysozoa</taxon>
        <taxon>Nematoda</taxon>
        <taxon>Chromadorea</taxon>
        <taxon>Rhabditida</taxon>
        <taxon>Tylenchina</taxon>
        <taxon>Panagrolaimomorpha</taxon>
        <taxon>Panagrolaimoidea</taxon>
        <taxon>Panagrolaimidae</taxon>
        <taxon>Panagrolaimus</taxon>
    </lineage>
</organism>
<dbReference type="WBParaSite" id="JU765_v2.g7767.t1">
    <property type="protein sequence ID" value="JU765_v2.g7767.t1"/>
    <property type="gene ID" value="JU765_v2.g7767"/>
</dbReference>
<sequence length="257" mass="30560">MLIARIKDVNAPRRPTTAFNFFMKTNSHNYLEDHKDLPLNEVIKIMSVDWHKLTPEERRPFDEAAAAAREEYEKELAKYHKTEAYQNYQKLKSDYKHGLIKPEDIKKATKNSPKKESGPPLKSISKKKFKLGFEVFSETFKEFNRKREEELRKLRKTVNKLEEEVEDAEERIENLQKIKIKMIAEKQESQIIQKRCKETSDRYLKVLIGNMPEKIMEQYGFKKDLTVRQVGNIIADIRQKPAQFQQFKKYVESLKFN</sequence>
<name>A0AC34RK82_9BILA</name>
<dbReference type="Proteomes" id="UP000887576">
    <property type="component" value="Unplaced"/>
</dbReference>
<accession>A0AC34RK82</accession>
<evidence type="ECO:0000313" key="2">
    <source>
        <dbReference type="WBParaSite" id="JU765_v2.g7767.t1"/>
    </source>
</evidence>
<reference evidence="2" key="1">
    <citation type="submission" date="2022-11" db="UniProtKB">
        <authorList>
            <consortium name="WormBaseParasite"/>
        </authorList>
    </citation>
    <scope>IDENTIFICATION</scope>
</reference>
<evidence type="ECO:0000313" key="1">
    <source>
        <dbReference type="Proteomes" id="UP000887576"/>
    </source>
</evidence>
<protein>
    <submittedName>
        <fullName evidence="2">HMG box domain-containing protein</fullName>
    </submittedName>
</protein>
<proteinExistence type="predicted"/>